<gene>
    <name evidence="5" type="ORF">E3N88_39361</name>
</gene>
<evidence type="ECO:0000313" key="6">
    <source>
        <dbReference type="Proteomes" id="UP000326396"/>
    </source>
</evidence>
<dbReference type="Pfam" id="PF01535">
    <property type="entry name" value="PPR"/>
    <property type="match status" value="5"/>
</dbReference>
<dbReference type="Pfam" id="PF12854">
    <property type="entry name" value="PPR_1"/>
    <property type="match status" value="1"/>
</dbReference>
<dbReference type="EMBL" id="SZYD01000018">
    <property type="protein sequence ID" value="KAD2805984.1"/>
    <property type="molecule type" value="Genomic_DNA"/>
</dbReference>
<sequence>MSVTFVSRFLSFSLRAKNTRFSFTTLAITDPVEKYWIHLQSNEPNIEKTLTRIGAKLDSSCIKEVIKRCGLTNQSHISGLRFFIWAGIQREYRHSSYMYNIACKLFRINQNPNVIRDVIGGYSYDNCVVNVRSFKIVLNLCKEARLADEALWVLKKMNDFNCRPDTIAYNVVIRLHCEAGRMDEALSLMEEMSLINLYPDMVTFVSMVKGFCDLGRIEDASRLFKVVNELGCSPNVVAYSVLLDGICRIGNLEKGLNLLQEMENEGGACTPTAVTYTTMIRNFCEKGRSMEALTILDRMEACGCAPNRVTTSTLINGLCQEDQVKEAYRLIDKLVARWSVSKSECYSSLVVTLLRVNKFEECEKVFKRMLVSDLKPDGVACSEFLRRMCLKEKRVLDAFVLCNEIEKLGFATCIDLEIYSIMMDGLCTKSHLLEASKLAKLMVQKHIQLKAPYVQNVVKYLKNAGEMKLSKFIQFGRRTPNMESLDYDFKKDFMGADLEDELALPASSSDLEKLCDVICHGIGSLDDLEASLNKLNVSCFSSLVTQVLDSSKNKAPTRRLLRFFLWSEKHLDFKLEDRDYNHAIRVFAEKKDFIALDMLISNLGKENRSMESSTFSSIAESLVKLGRVDEALGIFKNLDKFRCPQDSTTVTSIVSALCSKGHVKRAEGVIYHHKDKISSVKLKLLIYRNVLHGWSMQENVNESRRIMKDMKGAGITPDLFCYNTYLKCLCYKNLKNNPSGLVPDALNVMIEMRTNSIAPTTISYNILLSCLGRTRRVKESIQILNTMRKTGCSPDWMSYYLVARVSYLTGRFGKGKQMVDEMIKDRLIPERKFYYDLIGLLCGVKRVNYAIELFELMKKTSLGGYETVYSLLIRNLCENGKFEKGKELWDEAAAMGLTLECSSDVLNPLITKVFKPVRKMENKVSVLETPKQKTGRNLKPIISVKKGNKLFVAKKKGMYSDNEIKSPNEGRMGYKADKKNPYLS</sequence>
<feature type="repeat" description="PPR" evidence="3">
    <location>
        <begin position="342"/>
        <end position="376"/>
    </location>
</feature>
<feature type="repeat" description="PPR" evidence="3">
    <location>
        <begin position="865"/>
        <end position="899"/>
    </location>
</feature>
<dbReference type="Pfam" id="PF13812">
    <property type="entry name" value="PPR_3"/>
    <property type="match status" value="1"/>
</dbReference>
<dbReference type="Pfam" id="PF13041">
    <property type="entry name" value="PPR_2"/>
    <property type="match status" value="3"/>
</dbReference>
<dbReference type="NCBIfam" id="TIGR00756">
    <property type="entry name" value="PPR"/>
    <property type="match status" value="7"/>
</dbReference>
<feature type="repeat" description="PPR" evidence="3">
    <location>
        <begin position="760"/>
        <end position="794"/>
    </location>
</feature>
<feature type="compositionally biased region" description="Basic and acidic residues" evidence="4">
    <location>
        <begin position="962"/>
        <end position="984"/>
    </location>
</feature>
<dbReference type="OrthoDB" id="1585145at2759"/>
<feature type="repeat" description="PPR" evidence="3">
    <location>
        <begin position="165"/>
        <end position="199"/>
    </location>
</feature>
<comment type="similarity">
    <text evidence="1">Belongs to the PPR family. P subfamily.</text>
</comment>
<evidence type="ECO:0000256" key="4">
    <source>
        <dbReference type="SAM" id="MobiDB-lite"/>
    </source>
</evidence>
<dbReference type="InterPro" id="IPR011990">
    <property type="entry name" value="TPR-like_helical_dom_sf"/>
</dbReference>
<dbReference type="Proteomes" id="UP000326396">
    <property type="component" value="Linkage Group LG8"/>
</dbReference>
<name>A0A5N6LWI9_9ASTR</name>
<evidence type="ECO:0000313" key="5">
    <source>
        <dbReference type="EMBL" id="KAD2805984.1"/>
    </source>
</evidence>
<feature type="repeat" description="PPR" evidence="3">
    <location>
        <begin position="200"/>
        <end position="234"/>
    </location>
</feature>
<comment type="caution">
    <text evidence="5">The sequence shown here is derived from an EMBL/GenBank/DDBJ whole genome shotgun (WGS) entry which is preliminary data.</text>
</comment>
<feature type="repeat" description="PPR" evidence="3">
    <location>
        <begin position="235"/>
        <end position="269"/>
    </location>
</feature>
<dbReference type="GO" id="GO:0031930">
    <property type="term" value="P:mitochondria-nucleus signaling pathway"/>
    <property type="evidence" value="ECO:0007669"/>
    <property type="project" value="TreeGrafter"/>
</dbReference>
<dbReference type="InterPro" id="IPR002885">
    <property type="entry name" value="PPR_rpt"/>
</dbReference>
<proteinExistence type="inferred from homology"/>
<feature type="repeat" description="PPR" evidence="3">
    <location>
        <begin position="130"/>
        <end position="164"/>
    </location>
</feature>
<dbReference type="AlphaFoldDB" id="A0A5N6LWI9"/>
<dbReference type="PROSITE" id="PS51375">
    <property type="entry name" value="PPR"/>
    <property type="match status" value="10"/>
</dbReference>
<dbReference type="GO" id="GO:0009507">
    <property type="term" value="C:chloroplast"/>
    <property type="evidence" value="ECO:0007669"/>
    <property type="project" value="TreeGrafter"/>
</dbReference>
<keyword evidence="2" id="KW-0677">Repeat</keyword>
<feature type="region of interest" description="Disordered" evidence="4">
    <location>
        <begin position="961"/>
        <end position="984"/>
    </location>
</feature>
<accession>A0A5N6LWI9</accession>
<dbReference type="Gene3D" id="1.25.40.10">
    <property type="entry name" value="Tetratricopeptide repeat domain"/>
    <property type="match status" value="6"/>
</dbReference>
<dbReference type="SUPFAM" id="SSF48452">
    <property type="entry name" value="TPR-like"/>
    <property type="match status" value="1"/>
</dbReference>
<dbReference type="PANTHER" id="PTHR47936">
    <property type="entry name" value="PPR_LONG DOMAIN-CONTAINING PROTEIN"/>
    <property type="match status" value="1"/>
</dbReference>
<evidence type="ECO:0008006" key="7">
    <source>
        <dbReference type="Google" id="ProtNLM"/>
    </source>
</evidence>
<reference evidence="5 6" key="1">
    <citation type="submission" date="2019-05" db="EMBL/GenBank/DDBJ databases">
        <title>Mikania micrantha, genome provides insights into the molecular mechanism of rapid growth.</title>
        <authorList>
            <person name="Liu B."/>
        </authorList>
    </citation>
    <scope>NUCLEOTIDE SEQUENCE [LARGE SCALE GENOMIC DNA]</scope>
    <source>
        <strain evidence="5">NLD-2019</strain>
        <tissue evidence="5">Leaf</tissue>
    </source>
</reference>
<evidence type="ECO:0000256" key="1">
    <source>
        <dbReference type="ARBA" id="ARBA00007626"/>
    </source>
</evidence>
<feature type="repeat" description="PPR" evidence="3">
    <location>
        <begin position="272"/>
        <end position="306"/>
    </location>
</feature>
<protein>
    <recommendedName>
        <fullName evidence="7">Pentacotripeptide-repeat region of PRORP domain-containing protein</fullName>
    </recommendedName>
</protein>
<dbReference type="PANTHER" id="PTHR47936:SF1">
    <property type="entry name" value="PENTATRICOPEPTIDE REPEAT-CONTAINING PROTEIN GUN1, CHLOROPLASTIC"/>
    <property type="match status" value="1"/>
</dbReference>
<evidence type="ECO:0000256" key="2">
    <source>
        <dbReference type="ARBA" id="ARBA00022737"/>
    </source>
</evidence>
<feature type="repeat" description="PPR" evidence="3">
    <location>
        <begin position="611"/>
        <end position="645"/>
    </location>
</feature>
<feature type="repeat" description="PPR" evidence="3">
    <location>
        <begin position="415"/>
        <end position="449"/>
    </location>
</feature>
<organism evidence="5 6">
    <name type="scientific">Mikania micrantha</name>
    <name type="common">bitter vine</name>
    <dbReference type="NCBI Taxonomy" id="192012"/>
    <lineage>
        <taxon>Eukaryota</taxon>
        <taxon>Viridiplantae</taxon>
        <taxon>Streptophyta</taxon>
        <taxon>Embryophyta</taxon>
        <taxon>Tracheophyta</taxon>
        <taxon>Spermatophyta</taxon>
        <taxon>Magnoliopsida</taxon>
        <taxon>eudicotyledons</taxon>
        <taxon>Gunneridae</taxon>
        <taxon>Pentapetalae</taxon>
        <taxon>asterids</taxon>
        <taxon>campanulids</taxon>
        <taxon>Asterales</taxon>
        <taxon>Asteraceae</taxon>
        <taxon>Asteroideae</taxon>
        <taxon>Heliantheae alliance</taxon>
        <taxon>Eupatorieae</taxon>
        <taxon>Mikania</taxon>
    </lineage>
</organism>
<dbReference type="GO" id="GO:0010019">
    <property type="term" value="P:chloroplast-nucleus signaling pathway"/>
    <property type="evidence" value="ECO:0007669"/>
    <property type="project" value="TreeGrafter"/>
</dbReference>
<evidence type="ECO:0000256" key="3">
    <source>
        <dbReference type="PROSITE-ProRule" id="PRU00708"/>
    </source>
</evidence>
<keyword evidence="6" id="KW-1185">Reference proteome</keyword>